<gene>
    <name evidence="1" type="ORF">HT99x_00207</name>
    <name evidence="2" type="ORF">HT99x_011035</name>
</gene>
<reference evidence="1" key="1">
    <citation type="submission" date="2015-09" db="EMBL/GenBank/DDBJ databases">
        <title>Draft Genome Sequences of Two Novel Amoeba-resistant Intranuclear Bacteria, Candidatus Berkiella cookevillensis and Candidatus Berkiella aquae.</title>
        <authorList>
            <person name="Mehari Y.T."/>
            <person name="Arivett B.A."/>
            <person name="Farone A.L."/>
            <person name="Gunderson J.H."/>
            <person name="Farone M.B."/>
        </authorList>
    </citation>
    <scope>NUCLEOTIDE SEQUENCE [LARGE SCALE GENOMIC DNA]</scope>
    <source>
        <strain evidence="1">HT99</strain>
    </source>
</reference>
<sequence length="60" mass="7044">MSKNFLFKGGQPSLITPMLQEVIEKELNKLSDEPTLLYRAVVRWREKRGRLTDATFKISY</sequence>
<protein>
    <submittedName>
        <fullName evidence="1">Uncharacterized protein</fullName>
    </submittedName>
</protein>
<dbReference type="Proteomes" id="UP000051497">
    <property type="component" value="Unassembled WGS sequence"/>
</dbReference>
<evidence type="ECO:0000313" key="3">
    <source>
        <dbReference type="Proteomes" id="UP000051497"/>
    </source>
</evidence>
<accession>A0A0Q9YPE9</accession>
<name>A0A0Q9YPE9_9GAMM</name>
<evidence type="ECO:0000313" key="1">
    <source>
        <dbReference type="EMBL" id="KRG22669.1"/>
    </source>
</evidence>
<dbReference type="AlphaFoldDB" id="A0A0Q9YPE9"/>
<proteinExistence type="predicted"/>
<dbReference type="EMBL" id="LKAJ01000001">
    <property type="protein sequence ID" value="KRG22669.1"/>
    <property type="molecule type" value="Genomic_DNA"/>
</dbReference>
<reference evidence="2" key="2">
    <citation type="journal article" date="2016" name="Genome Announc.">
        <title>Draft Genome Sequences of Two Novel Amoeba-Resistant Intranuclear Bacteria, 'Candidatus Berkiella cookevillensis' and 'Candidatus Berkiella aquae'.</title>
        <authorList>
            <person name="Mehari Y.T."/>
            <person name="Arivett B.A."/>
            <person name="Farone A.L."/>
            <person name="Gunderson J.H."/>
            <person name="Farone M.B."/>
        </authorList>
    </citation>
    <scope>NUCLEOTIDE SEQUENCE</scope>
    <source>
        <strain evidence="2">HT99</strain>
    </source>
</reference>
<organism evidence="1">
    <name type="scientific">Candidatus Berkiella aquae</name>
    <dbReference type="NCBI Taxonomy" id="295108"/>
    <lineage>
        <taxon>Bacteria</taxon>
        <taxon>Pseudomonadati</taxon>
        <taxon>Pseudomonadota</taxon>
        <taxon>Gammaproteobacteria</taxon>
        <taxon>Candidatus Berkiellales</taxon>
        <taxon>Candidatus Berkiellaceae</taxon>
        <taxon>Candidatus Berkiella</taxon>
    </lineage>
</organism>
<keyword evidence="3" id="KW-1185">Reference proteome</keyword>
<reference evidence="2" key="3">
    <citation type="submission" date="2021-06" db="EMBL/GenBank/DDBJ databases">
        <title>Genomic Description and Analysis of Intracellular Bacteria, Candidatus Berkiella cookevillensis and Candidatus Berkiella aquae.</title>
        <authorList>
            <person name="Kidane D.T."/>
            <person name="Mehari Y.T."/>
            <person name="Rice F.C."/>
            <person name="Arivett B.A."/>
            <person name="Farone A.L."/>
            <person name="Berk S.G."/>
            <person name="Farone M.B."/>
        </authorList>
    </citation>
    <scope>NUCLEOTIDE SEQUENCE</scope>
    <source>
        <strain evidence="2">HT99</strain>
    </source>
</reference>
<dbReference type="EMBL" id="LKAJ02000001">
    <property type="protein sequence ID" value="MCS5711966.1"/>
    <property type="molecule type" value="Genomic_DNA"/>
</dbReference>
<dbReference type="RefSeq" id="WP_075064858.1">
    <property type="nucleotide sequence ID" value="NZ_LKAJ02000001.1"/>
</dbReference>
<evidence type="ECO:0000313" key="2">
    <source>
        <dbReference type="EMBL" id="MCS5711966.1"/>
    </source>
</evidence>
<comment type="caution">
    <text evidence="1">The sequence shown here is derived from an EMBL/GenBank/DDBJ whole genome shotgun (WGS) entry which is preliminary data.</text>
</comment>